<evidence type="ECO:0000256" key="1">
    <source>
        <dbReference type="ARBA" id="ARBA00006382"/>
    </source>
</evidence>
<evidence type="ECO:0000313" key="5">
    <source>
        <dbReference type="Proteomes" id="UP001500074"/>
    </source>
</evidence>
<proteinExistence type="inferred from homology"/>
<keyword evidence="5" id="KW-1185">Reference proteome</keyword>
<protein>
    <recommendedName>
        <fullName evidence="3">Glutamate/phenylalanine/leucine/valine/L-tryptophan dehydrogenase dimerisation domain-containing protein</fullName>
    </recommendedName>
</protein>
<dbReference type="InterPro" id="IPR033524">
    <property type="entry name" value="Glu/Leu/Phe/Val_DH_AS"/>
</dbReference>
<comment type="caution">
    <text evidence="4">The sequence shown here is derived from an EMBL/GenBank/DDBJ whole genome shotgun (WGS) entry which is preliminary data.</text>
</comment>
<dbReference type="SUPFAM" id="SSF53223">
    <property type="entry name" value="Aminoacid dehydrogenase-like, N-terminal domain"/>
    <property type="match status" value="1"/>
</dbReference>
<dbReference type="Gene3D" id="3.40.50.10860">
    <property type="entry name" value="Leucine Dehydrogenase, chain A, domain 1"/>
    <property type="match status" value="1"/>
</dbReference>
<evidence type="ECO:0000259" key="3">
    <source>
        <dbReference type="Pfam" id="PF02812"/>
    </source>
</evidence>
<evidence type="ECO:0000256" key="2">
    <source>
        <dbReference type="ARBA" id="ARBA00023002"/>
    </source>
</evidence>
<accession>A0ABP9RE26</accession>
<name>A0ABP9RE26_9GAMM</name>
<organism evidence="4 5">
    <name type="scientific">Modicisalibacter zincidurans</name>
    <dbReference type="NCBI Taxonomy" id="1178777"/>
    <lineage>
        <taxon>Bacteria</taxon>
        <taxon>Pseudomonadati</taxon>
        <taxon>Pseudomonadota</taxon>
        <taxon>Gammaproteobacteria</taxon>
        <taxon>Oceanospirillales</taxon>
        <taxon>Halomonadaceae</taxon>
        <taxon>Modicisalibacter</taxon>
    </lineage>
</organism>
<dbReference type="InterPro" id="IPR046346">
    <property type="entry name" value="Aminoacid_DH-like_N_sf"/>
</dbReference>
<evidence type="ECO:0000313" key="4">
    <source>
        <dbReference type="EMBL" id="GAA5175973.1"/>
    </source>
</evidence>
<dbReference type="PROSITE" id="PS00074">
    <property type="entry name" value="GLFV_DEHYDROGENASE"/>
    <property type="match status" value="1"/>
</dbReference>
<gene>
    <name evidence="4" type="ORF">GCM10023342_20480</name>
</gene>
<comment type="similarity">
    <text evidence="1">Belongs to the Glu/Leu/Phe/Val dehydrogenases family.</text>
</comment>
<reference evidence="5" key="1">
    <citation type="journal article" date="2019" name="Int. J. Syst. Evol. Microbiol.">
        <title>The Global Catalogue of Microorganisms (GCM) 10K type strain sequencing project: providing services to taxonomists for standard genome sequencing and annotation.</title>
        <authorList>
            <consortium name="The Broad Institute Genomics Platform"/>
            <consortium name="The Broad Institute Genome Sequencing Center for Infectious Disease"/>
            <person name="Wu L."/>
            <person name="Ma J."/>
        </authorList>
    </citation>
    <scope>NUCLEOTIDE SEQUENCE [LARGE SCALE GENOMIC DNA]</scope>
    <source>
        <strain evidence="5">JCM 18472</strain>
    </source>
</reference>
<dbReference type="Pfam" id="PF02812">
    <property type="entry name" value="ELFV_dehydrog_N"/>
    <property type="match status" value="1"/>
</dbReference>
<dbReference type="Proteomes" id="UP001500074">
    <property type="component" value="Unassembled WGS sequence"/>
</dbReference>
<dbReference type="InterPro" id="IPR006097">
    <property type="entry name" value="Glu/Leu/Phe/Val/Trp_DH_dimer"/>
</dbReference>
<dbReference type="EMBL" id="BAABKI010000020">
    <property type="protein sequence ID" value="GAA5175973.1"/>
    <property type="molecule type" value="Genomic_DNA"/>
</dbReference>
<sequence>MTALGFWMAIKCSVLDLPFGGAKGGVCVDPKALSRLELERIYRHKHATRELKGMVYCESSLCEESGVERMSNADLLALGVDVLVLARRPGKPDR</sequence>
<keyword evidence="2" id="KW-0560">Oxidoreductase</keyword>
<feature type="domain" description="Glutamate/phenylalanine/leucine/valine/L-tryptophan dehydrogenase dimerisation" evidence="3">
    <location>
        <begin position="2"/>
        <end position="44"/>
    </location>
</feature>